<gene>
    <name evidence="5" type="ORF">NHP190003_12620</name>
</gene>
<dbReference type="InterPro" id="IPR015421">
    <property type="entry name" value="PyrdxlP-dep_Trfase_major"/>
</dbReference>
<dbReference type="PANTHER" id="PTHR42832:SF3">
    <property type="entry name" value="L-GLUTAMINE--4-(METHYLSULFANYL)-2-OXOBUTANOATE AMINOTRANSFERASE"/>
    <property type="match status" value="1"/>
</dbReference>
<proteinExistence type="predicted"/>
<dbReference type="CDD" id="cd00609">
    <property type="entry name" value="AAT_like"/>
    <property type="match status" value="1"/>
</dbReference>
<evidence type="ECO:0000256" key="1">
    <source>
        <dbReference type="ARBA" id="ARBA00001933"/>
    </source>
</evidence>
<dbReference type="InterPro" id="IPR015422">
    <property type="entry name" value="PyrdxlP-dep_Trfase_small"/>
</dbReference>
<dbReference type="Gene3D" id="3.40.640.10">
    <property type="entry name" value="Type I PLP-dependent aspartate aminotransferase-like (Major domain)"/>
    <property type="match status" value="1"/>
</dbReference>
<evidence type="ECO:0000256" key="2">
    <source>
        <dbReference type="ARBA" id="ARBA00022576"/>
    </source>
</evidence>
<dbReference type="InterPro" id="IPR004839">
    <property type="entry name" value="Aminotransferase_I/II_large"/>
</dbReference>
<dbReference type="Pfam" id="PF00155">
    <property type="entry name" value="Aminotran_1_2"/>
    <property type="match status" value="1"/>
</dbReference>
<organism evidence="5 6">
    <name type="scientific">Helicobacter gastrocanis</name>
    <dbReference type="NCBI Taxonomy" id="2849641"/>
    <lineage>
        <taxon>Bacteria</taxon>
        <taxon>Pseudomonadati</taxon>
        <taxon>Campylobacterota</taxon>
        <taxon>Epsilonproteobacteria</taxon>
        <taxon>Campylobacterales</taxon>
        <taxon>Helicobacteraceae</taxon>
        <taxon>Helicobacter</taxon>
    </lineage>
</organism>
<dbReference type="Gene3D" id="3.90.1150.10">
    <property type="entry name" value="Aspartate Aminotransferase, domain 1"/>
    <property type="match status" value="1"/>
</dbReference>
<dbReference type="Proteomes" id="UP000826775">
    <property type="component" value="Chromosome"/>
</dbReference>
<keyword evidence="2 5" id="KW-0032">Aminotransferase</keyword>
<dbReference type="NCBIfam" id="NF004494">
    <property type="entry name" value="PRK05839.1"/>
    <property type="match status" value="1"/>
</dbReference>
<protein>
    <submittedName>
        <fullName evidence="5">N-succinyldiaminopimelate aminotransferase</fullName>
    </submittedName>
</protein>
<evidence type="ECO:0000313" key="5">
    <source>
        <dbReference type="EMBL" id="BCZ17980.1"/>
    </source>
</evidence>
<dbReference type="InterPro" id="IPR050881">
    <property type="entry name" value="LL-DAP_aminotransferase"/>
</dbReference>
<keyword evidence="3" id="KW-0808">Transferase</keyword>
<dbReference type="SUPFAM" id="SSF53383">
    <property type="entry name" value="PLP-dependent transferases"/>
    <property type="match status" value="1"/>
</dbReference>
<dbReference type="EMBL" id="AP024814">
    <property type="protein sequence ID" value="BCZ17980.1"/>
    <property type="molecule type" value="Genomic_DNA"/>
</dbReference>
<comment type="cofactor">
    <cofactor evidence="1">
        <name>pyridoxal 5'-phosphate</name>
        <dbReference type="ChEBI" id="CHEBI:597326"/>
    </cofactor>
</comment>
<dbReference type="GO" id="GO:0008483">
    <property type="term" value="F:transaminase activity"/>
    <property type="evidence" value="ECO:0007669"/>
    <property type="project" value="UniProtKB-KW"/>
</dbReference>
<evidence type="ECO:0000256" key="3">
    <source>
        <dbReference type="ARBA" id="ARBA00022679"/>
    </source>
</evidence>
<keyword evidence="6" id="KW-1185">Reference proteome</keyword>
<name>A0ABM7SIS2_9HELI</name>
<accession>A0ABM7SIS2</accession>
<sequence length="380" mass="42637">MGVLAEKSMFEPYPFERLRELLKDCKRGGLPLDLSIGEPQFETPLSVQDTLKAHTHELRFYPKSSGEDFLKEAQMAFVKKRFGVDLSKEQIIPTFGSKEVLFSLPIFYLHDKENPKIAFANPFYQVYLASARVARAQVVFMDLSLENDFTPTLEEETDLVILNSPNNPTGRTLDLEELKEWVLRALDEDFLLVNDECYSNIYAQTPPPSVLQACVEVGNTDFKNVLAINSLSKTLSAPGLRSGYIAGDAAILKPYQVFRSYSGCALPLPLQHASAVGWLDLKAQERIRHIYAKNLHLAQEILGVAVYPTSFYVWLEVQDGQAFTKHLYTTEGLKVLPGDFLGYDNSPHTKDFVRVALVYAPDTLVPALNALKNALDSYSC</sequence>
<dbReference type="InterPro" id="IPR015424">
    <property type="entry name" value="PyrdxlP-dep_Trfase"/>
</dbReference>
<evidence type="ECO:0000259" key="4">
    <source>
        <dbReference type="Pfam" id="PF00155"/>
    </source>
</evidence>
<dbReference type="PANTHER" id="PTHR42832">
    <property type="entry name" value="AMINO ACID AMINOTRANSFERASE"/>
    <property type="match status" value="1"/>
</dbReference>
<evidence type="ECO:0000313" key="6">
    <source>
        <dbReference type="Proteomes" id="UP000826775"/>
    </source>
</evidence>
<feature type="domain" description="Aminotransferase class I/classII large" evidence="4">
    <location>
        <begin position="32"/>
        <end position="357"/>
    </location>
</feature>
<reference evidence="5 6" key="1">
    <citation type="submission" date="2021-07" db="EMBL/GenBank/DDBJ databases">
        <title>Novel Helicobacter sp. Isolated from a dog.</title>
        <authorList>
            <person name="Rimbara E."/>
            <person name="Suzuki M."/>
        </authorList>
    </citation>
    <scope>NUCLEOTIDE SEQUENCE [LARGE SCALE GENOMIC DNA]</scope>
    <source>
        <strain evidence="6">NHP19-003</strain>
    </source>
</reference>